<proteinExistence type="inferred from homology"/>
<keyword evidence="7 9" id="KW-0408">Iron</keyword>
<dbReference type="GeneID" id="85364552"/>
<evidence type="ECO:0000313" key="13">
    <source>
        <dbReference type="Proteomes" id="UP001175211"/>
    </source>
</evidence>
<dbReference type="AlphaFoldDB" id="A0AA39JFQ0"/>
<comment type="pathway">
    <text evidence="2">Secondary metabolite biosynthesis.</text>
</comment>
<dbReference type="PANTHER" id="PTHR46300">
    <property type="entry name" value="P450, PUTATIVE (EUROFUNG)-RELATED-RELATED"/>
    <property type="match status" value="1"/>
</dbReference>
<comment type="similarity">
    <text evidence="3 10">Belongs to the cytochrome P450 family.</text>
</comment>
<comment type="caution">
    <text evidence="12">The sequence shown here is derived from an EMBL/GenBank/DDBJ whole genome shotgun (WGS) entry which is preliminary data.</text>
</comment>
<dbReference type="InterPro" id="IPR001128">
    <property type="entry name" value="Cyt_P450"/>
</dbReference>
<dbReference type="SUPFAM" id="SSF48264">
    <property type="entry name" value="Cytochrome P450"/>
    <property type="match status" value="1"/>
</dbReference>
<dbReference type="GO" id="GO:0004497">
    <property type="term" value="F:monooxygenase activity"/>
    <property type="evidence" value="ECO:0007669"/>
    <property type="project" value="UniProtKB-KW"/>
</dbReference>
<dbReference type="InterPro" id="IPR036396">
    <property type="entry name" value="Cyt_P450_sf"/>
</dbReference>
<dbReference type="InterPro" id="IPR050364">
    <property type="entry name" value="Cytochrome_P450_fung"/>
</dbReference>
<dbReference type="CDD" id="cd11065">
    <property type="entry name" value="CYP64-like"/>
    <property type="match status" value="1"/>
</dbReference>
<accession>A0AA39JFQ0</accession>
<evidence type="ECO:0000256" key="7">
    <source>
        <dbReference type="ARBA" id="ARBA00023004"/>
    </source>
</evidence>
<name>A0AA39JFQ0_ARMTA</name>
<dbReference type="GO" id="GO:0005506">
    <property type="term" value="F:iron ion binding"/>
    <property type="evidence" value="ECO:0007669"/>
    <property type="project" value="InterPro"/>
</dbReference>
<dbReference type="Gene3D" id="1.10.630.10">
    <property type="entry name" value="Cytochrome P450"/>
    <property type="match status" value="1"/>
</dbReference>
<organism evidence="12 13">
    <name type="scientific">Armillaria tabescens</name>
    <name type="common">Ringless honey mushroom</name>
    <name type="synonym">Agaricus tabescens</name>
    <dbReference type="NCBI Taxonomy" id="1929756"/>
    <lineage>
        <taxon>Eukaryota</taxon>
        <taxon>Fungi</taxon>
        <taxon>Dikarya</taxon>
        <taxon>Basidiomycota</taxon>
        <taxon>Agaricomycotina</taxon>
        <taxon>Agaricomycetes</taxon>
        <taxon>Agaricomycetidae</taxon>
        <taxon>Agaricales</taxon>
        <taxon>Marasmiineae</taxon>
        <taxon>Physalacriaceae</taxon>
        <taxon>Desarmillaria</taxon>
    </lineage>
</organism>
<keyword evidence="13" id="KW-1185">Reference proteome</keyword>
<comment type="cofactor">
    <cofactor evidence="1 9">
        <name>heme</name>
        <dbReference type="ChEBI" id="CHEBI:30413"/>
    </cofactor>
</comment>
<evidence type="ECO:0000256" key="11">
    <source>
        <dbReference type="SAM" id="Phobius"/>
    </source>
</evidence>
<keyword evidence="4 9" id="KW-0349">Heme</keyword>
<evidence type="ECO:0000256" key="8">
    <source>
        <dbReference type="ARBA" id="ARBA00023033"/>
    </source>
</evidence>
<dbReference type="PANTHER" id="PTHR46300:SF7">
    <property type="entry name" value="P450, PUTATIVE (EUROFUNG)-RELATED"/>
    <property type="match status" value="1"/>
</dbReference>
<sequence length="517" mass="58500">MTLLSTSNFLALGVFMWVVISLIRMSLSDSLPPGPRRLPIIGNLLDMPKEREWVTWAEWGKRYGGISSATVLGQTIIVLNSYSVAKELLNNRSAKYSDRPPLSMHILSGWGDIVLILGYGSAFRAQRKLFHKLLGTLENFQRFYHVEDEQTRKFLKDMLRDPDHWVEHIHDDVASIVLRIAYGYTISKNDPLVVKCRQITAEFLQMASPKFLVNKLPARVSNAPFVIFVIIITYARKVRHLPDWIPGAEFKRLAKRWNVNVQEMTHQPFNWVKDQMAKGTADYSYVSSGVEDGEDEFVIKWTASTMYGAGFDTTVISIKTFFKAMTMFPEIQARVQAEIDSVTGGERLPSLADRDEGRLPHTLAVLHEVFRWHSPIPTGFPHRTMEDDTYNGYFIPKGSIVIANIWQMSHDPEFYPNPDVFDPTRFLGPSPQLDPRELIFGFGRRICPGQLLAEASVFLAVARSLAVFNITKATDENGDIQEPVPGQVVGVLSDTLPFKCVVKPRSEKAVELVNEAL</sequence>
<keyword evidence="6 10" id="KW-0560">Oxidoreductase</keyword>
<protein>
    <submittedName>
        <fullName evidence="12">Cytochrome P450</fullName>
    </submittedName>
</protein>
<keyword evidence="8 10" id="KW-0503">Monooxygenase</keyword>
<feature type="binding site" description="axial binding residue" evidence="9">
    <location>
        <position position="447"/>
    </location>
    <ligand>
        <name>heme</name>
        <dbReference type="ChEBI" id="CHEBI:30413"/>
    </ligand>
    <ligandPart>
        <name>Fe</name>
        <dbReference type="ChEBI" id="CHEBI:18248"/>
    </ligandPart>
</feature>
<evidence type="ECO:0000256" key="6">
    <source>
        <dbReference type="ARBA" id="ARBA00023002"/>
    </source>
</evidence>
<dbReference type="PROSITE" id="PS00086">
    <property type="entry name" value="CYTOCHROME_P450"/>
    <property type="match status" value="1"/>
</dbReference>
<dbReference type="PRINTS" id="PR00385">
    <property type="entry name" value="P450"/>
</dbReference>
<feature type="transmembrane region" description="Helical" evidence="11">
    <location>
        <begin position="63"/>
        <end position="82"/>
    </location>
</feature>
<evidence type="ECO:0000313" key="12">
    <source>
        <dbReference type="EMBL" id="KAK0441237.1"/>
    </source>
</evidence>
<dbReference type="RefSeq" id="XP_060323923.1">
    <property type="nucleotide sequence ID" value="XM_060481004.1"/>
</dbReference>
<gene>
    <name evidence="12" type="ORF">EV420DRAFT_1769057</name>
</gene>
<dbReference type="Pfam" id="PF00067">
    <property type="entry name" value="p450"/>
    <property type="match status" value="1"/>
</dbReference>
<dbReference type="GO" id="GO:0020037">
    <property type="term" value="F:heme binding"/>
    <property type="evidence" value="ECO:0007669"/>
    <property type="project" value="InterPro"/>
</dbReference>
<dbReference type="PRINTS" id="PR00463">
    <property type="entry name" value="EP450I"/>
</dbReference>
<evidence type="ECO:0000256" key="2">
    <source>
        <dbReference type="ARBA" id="ARBA00005179"/>
    </source>
</evidence>
<dbReference type="InterPro" id="IPR002401">
    <property type="entry name" value="Cyt_P450_E_grp-I"/>
</dbReference>
<evidence type="ECO:0000256" key="9">
    <source>
        <dbReference type="PIRSR" id="PIRSR602401-1"/>
    </source>
</evidence>
<dbReference type="GO" id="GO:0016705">
    <property type="term" value="F:oxidoreductase activity, acting on paired donors, with incorporation or reduction of molecular oxygen"/>
    <property type="evidence" value="ECO:0007669"/>
    <property type="project" value="InterPro"/>
</dbReference>
<evidence type="ECO:0000256" key="3">
    <source>
        <dbReference type="ARBA" id="ARBA00010617"/>
    </source>
</evidence>
<dbReference type="EMBL" id="JAUEPS010000071">
    <property type="protein sequence ID" value="KAK0441237.1"/>
    <property type="molecule type" value="Genomic_DNA"/>
</dbReference>
<evidence type="ECO:0000256" key="5">
    <source>
        <dbReference type="ARBA" id="ARBA00022723"/>
    </source>
</evidence>
<evidence type="ECO:0000256" key="1">
    <source>
        <dbReference type="ARBA" id="ARBA00001971"/>
    </source>
</evidence>
<feature type="transmembrane region" description="Helical" evidence="11">
    <location>
        <begin position="6"/>
        <end position="27"/>
    </location>
</feature>
<feature type="transmembrane region" description="Helical" evidence="11">
    <location>
        <begin position="102"/>
        <end position="122"/>
    </location>
</feature>
<keyword evidence="11" id="KW-0812">Transmembrane</keyword>
<dbReference type="InterPro" id="IPR017972">
    <property type="entry name" value="Cyt_P450_CS"/>
</dbReference>
<reference evidence="12" key="1">
    <citation type="submission" date="2023-06" db="EMBL/GenBank/DDBJ databases">
        <authorList>
            <consortium name="Lawrence Berkeley National Laboratory"/>
            <person name="Ahrendt S."/>
            <person name="Sahu N."/>
            <person name="Indic B."/>
            <person name="Wong-Bajracharya J."/>
            <person name="Merenyi Z."/>
            <person name="Ke H.-M."/>
            <person name="Monk M."/>
            <person name="Kocsube S."/>
            <person name="Drula E."/>
            <person name="Lipzen A."/>
            <person name="Balint B."/>
            <person name="Henrissat B."/>
            <person name="Andreopoulos B."/>
            <person name="Martin F.M."/>
            <person name="Harder C.B."/>
            <person name="Rigling D."/>
            <person name="Ford K.L."/>
            <person name="Foster G.D."/>
            <person name="Pangilinan J."/>
            <person name="Papanicolaou A."/>
            <person name="Barry K."/>
            <person name="LaButti K."/>
            <person name="Viragh M."/>
            <person name="Koriabine M."/>
            <person name="Yan M."/>
            <person name="Riley R."/>
            <person name="Champramary S."/>
            <person name="Plett K.L."/>
            <person name="Tsai I.J."/>
            <person name="Slot J."/>
            <person name="Sipos G."/>
            <person name="Plett J."/>
            <person name="Nagy L.G."/>
            <person name="Grigoriev I.V."/>
        </authorList>
    </citation>
    <scope>NUCLEOTIDE SEQUENCE</scope>
    <source>
        <strain evidence="12">CCBAS 213</strain>
    </source>
</reference>
<evidence type="ECO:0000256" key="10">
    <source>
        <dbReference type="RuleBase" id="RU000461"/>
    </source>
</evidence>
<keyword evidence="11" id="KW-0472">Membrane</keyword>
<dbReference type="Proteomes" id="UP001175211">
    <property type="component" value="Unassembled WGS sequence"/>
</dbReference>
<evidence type="ECO:0000256" key="4">
    <source>
        <dbReference type="ARBA" id="ARBA00022617"/>
    </source>
</evidence>
<keyword evidence="5 9" id="KW-0479">Metal-binding</keyword>
<keyword evidence="11" id="KW-1133">Transmembrane helix</keyword>